<dbReference type="Proteomes" id="UP001165422">
    <property type="component" value="Unassembled WGS sequence"/>
</dbReference>
<gene>
    <name evidence="1" type="ORF">LN736_03135</name>
</gene>
<keyword evidence="2" id="KW-1185">Reference proteome</keyword>
<dbReference type="Gene3D" id="3.20.20.70">
    <property type="entry name" value="Aldolase class I"/>
    <property type="match status" value="1"/>
</dbReference>
<evidence type="ECO:0000313" key="2">
    <source>
        <dbReference type="Proteomes" id="UP001165422"/>
    </source>
</evidence>
<dbReference type="SUPFAM" id="SSF110391">
    <property type="entry name" value="GlpP-like"/>
    <property type="match status" value="1"/>
</dbReference>
<reference evidence="1" key="1">
    <citation type="submission" date="2021-11" db="EMBL/GenBank/DDBJ databases">
        <authorList>
            <person name="Qingchun L."/>
            <person name="Dong Z."/>
            <person name="Zongwei Q."/>
            <person name="Jia Z."/>
            <person name="Duotao L."/>
        </authorList>
    </citation>
    <scope>NUCLEOTIDE SEQUENCE</scope>
    <source>
        <strain evidence="1">WLY-B-L2</strain>
    </source>
</reference>
<dbReference type="InterPro" id="IPR006699">
    <property type="entry name" value="GlpP"/>
</dbReference>
<organism evidence="1 2">
    <name type="scientific">Clostridium aromativorans</name>
    <dbReference type="NCBI Taxonomy" id="2836848"/>
    <lineage>
        <taxon>Bacteria</taxon>
        <taxon>Bacillati</taxon>
        <taxon>Bacillota</taxon>
        <taxon>Clostridia</taxon>
        <taxon>Eubacteriales</taxon>
        <taxon>Clostridiaceae</taxon>
        <taxon>Clostridium</taxon>
    </lineage>
</organism>
<dbReference type="Pfam" id="PF04309">
    <property type="entry name" value="G3P_antiterm"/>
    <property type="match status" value="1"/>
</dbReference>
<protein>
    <submittedName>
        <fullName evidence="1">Glycerol-3-phosphate responsive antiterminator</fullName>
    </submittedName>
</protein>
<accession>A0ABS8N3X3</accession>
<dbReference type="RefSeq" id="WP_150355734.1">
    <property type="nucleotide sequence ID" value="NZ_JAJJPB010000002.1"/>
</dbReference>
<dbReference type="PANTHER" id="PTHR35787:SF1">
    <property type="entry name" value="GLYCEROL UPTAKE OPERON ANTITERMINATOR REGULATORY PROTEIN"/>
    <property type="match status" value="1"/>
</dbReference>
<dbReference type="PIRSF" id="PIRSF016897">
    <property type="entry name" value="GlpP"/>
    <property type="match status" value="1"/>
</dbReference>
<proteinExistence type="predicted"/>
<dbReference type="InterPro" id="IPR013785">
    <property type="entry name" value="Aldolase_TIM"/>
</dbReference>
<sequence length="187" mass="20720">MPKFREELIENPIIAAVRNEEDLEQAILSRVSIVFVLYGDILNISQICAKLRRKNKLTFIHVDLVDGLKGDFAGMRYIKQCANPNGIISTKSSNIKYGNQLDLLTIQRVFILDSLSLKTGIKNIHENNPDALEVLPGVASKIIGVIEKEIKMPIIAGGLIKEKKDIMNSLSAGAIAISTTTHKLWNL</sequence>
<name>A0ABS8N3X3_9CLOT</name>
<dbReference type="PANTHER" id="PTHR35787">
    <property type="entry name" value="GLYCEROL UPTAKE OPERON ANTITERMINATOR REGULATORY PROTEIN"/>
    <property type="match status" value="1"/>
</dbReference>
<dbReference type="EMBL" id="JAJJPB010000002">
    <property type="protein sequence ID" value="MCC9293864.1"/>
    <property type="molecule type" value="Genomic_DNA"/>
</dbReference>
<comment type="caution">
    <text evidence="1">The sequence shown here is derived from an EMBL/GenBank/DDBJ whole genome shotgun (WGS) entry which is preliminary data.</text>
</comment>
<evidence type="ECO:0000313" key="1">
    <source>
        <dbReference type="EMBL" id="MCC9293864.1"/>
    </source>
</evidence>